<dbReference type="Proteomes" id="UP000479639">
    <property type="component" value="Unassembled WGS sequence"/>
</dbReference>
<gene>
    <name evidence="1" type="ORF">F8D48_09175</name>
</gene>
<dbReference type="RefSeq" id="WP_151431450.1">
    <property type="nucleotide sequence ID" value="NZ_JANJZI010000002.1"/>
</dbReference>
<keyword evidence="2" id="KW-1185">Reference proteome</keyword>
<dbReference type="AlphaFoldDB" id="A0A7C8BRS9"/>
<comment type="caution">
    <text evidence="1">The sequence shown here is derived from an EMBL/GenBank/DDBJ whole genome shotgun (WGS) entry which is preliminary data.</text>
</comment>
<organism evidence="1 2">
    <name type="scientific">Adlercreutzia muris</name>
    <dbReference type="NCBI Taxonomy" id="1796610"/>
    <lineage>
        <taxon>Bacteria</taxon>
        <taxon>Bacillati</taxon>
        <taxon>Actinomycetota</taxon>
        <taxon>Coriobacteriia</taxon>
        <taxon>Eggerthellales</taxon>
        <taxon>Eggerthellaceae</taxon>
        <taxon>Adlercreutzia</taxon>
    </lineage>
</organism>
<evidence type="ECO:0000313" key="2">
    <source>
        <dbReference type="Proteomes" id="UP000479639"/>
    </source>
</evidence>
<sequence>MGETKQGEWTALVPLSAGEVIEIAVALELAEKENPTRSRFAQEFYARAKAALLESLASSPCEECQGEDFGDCAGCGSVPVSAGNYEWNAEPSGRVFGGGAEDA</sequence>
<protein>
    <submittedName>
        <fullName evidence="1">Uncharacterized protein</fullName>
    </submittedName>
</protein>
<proteinExistence type="predicted"/>
<accession>A0A7C8BRS9</accession>
<dbReference type="EMBL" id="WAJS01000030">
    <property type="protein sequence ID" value="KAB1642787.1"/>
    <property type="molecule type" value="Genomic_DNA"/>
</dbReference>
<reference evidence="1 2" key="1">
    <citation type="submission" date="2019-09" db="EMBL/GenBank/DDBJ databases">
        <title>Whole genome shotgun sequencing (WGS) of Ellagibacter isourolithinifaciens DSM 104140(T) and Adlercreutzia muris DSM 29508(T).</title>
        <authorList>
            <person name="Stoll D.A."/>
            <person name="Danylec N."/>
            <person name="Huch M."/>
        </authorList>
    </citation>
    <scope>NUCLEOTIDE SEQUENCE [LARGE SCALE GENOMIC DNA]</scope>
    <source>
        <strain evidence="1 2">DSM 29508</strain>
    </source>
</reference>
<evidence type="ECO:0000313" key="1">
    <source>
        <dbReference type="EMBL" id="KAB1642787.1"/>
    </source>
</evidence>
<name>A0A7C8BRS9_9ACTN</name>